<dbReference type="Proteomes" id="UP000294947">
    <property type="component" value="Unassembled WGS sequence"/>
</dbReference>
<sequence length="90" mass="9179">MKFGKAVAVVAGGTVAAGALFIGVSLAMEQTSTSRSTVVKVELTPTELRCPPTEPPNATAGKPSVLMRLCGVPMNSEGIRRLVVPPSEGG</sequence>
<protein>
    <submittedName>
        <fullName evidence="1">Uncharacterized protein</fullName>
    </submittedName>
</protein>
<evidence type="ECO:0000313" key="1">
    <source>
        <dbReference type="EMBL" id="TDD44273.1"/>
    </source>
</evidence>
<gene>
    <name evidence="1" type="ORF">E1288_24440</name>
</gene>
<dbReference type="AlphaFoldDB" id="A0A4R4YHJ1"/>
<name>A0A4R4YHJ1_9PSEU</name>
<comment type="caution">
    <text evidence="1">The sequence shown here is derived from an EMBL/GenBank/DDBJ whole genome shotgun (WGS) entry which is preliminary data.</text>
</comment>
<dbReference type="RefSeq" id="WP_132488856.1">
    <property type="nucleotide sequence ID" value="NZ_SMKW01000034.1"/>
</dbReference>
<accession>A0A4R4YHJ1</accession>
<reference evidence="1 2" key="1">
    <citation type="submission" date="2019-03" db="EMBL/GenBank/DDBJ databases">
        <title>Draft genome sequences of novel Actinobacteria.</title>
        <authorList>
            <person name="Sahin N."/>
            <person name="Ay H."/>
            <person name="Saygin H."/>
        </authorList>
    </citation>
    <scope>NUCLEOTIDE SEQUENCE [LARGE SCALE GENOMIC DNA]</scope>
    <source>
        <strain evidence="1 2">7K502</strain>
    </source>
</reference>
<keyword evidence="2" id="KW-1185">Reference proteome</keyword>
<dbReference type="EMBL" id="SMKW01000034">
    <property type="protein sequence ID" value="TDD44273.1"/>
    <property type="molecule type" value="Genomic_DNA"/>
</dbReference>
<organism evidence="1 2">
    <name type="scientific">Saccharopolyspora elongata</name>
    <dbReference type="NCBI Taxonomy" id="2530387"/>
    <lineage>
        <taxon>Bacteria</taxon>
        <taxon>Bacillati</taxon>
        <taxon>Actinomycetota</taxon>
        <taxon>Actinomycetes</taxon>
        <taxon>Pseudonocardiales</taxon>
        <taxon>Pseudonocardiaceae</taxon>
        <taxon>Saccharopolyspora</taxon>
    </lineage>
</organism>
<evidence type="ECO:0000313" key="2">
    <source>
        <dbReference type="Proteomes" id="UP000294947"/>
    </source>
</evidence>
<proteinExistence type="predicted"/>